<keyword evidence="2" id="KW-1185">Reference proteome</keyword>
<evidence type="ECO:0000313" key="2">
    <source>
        <dbReference type="Proteomes" id="UP000029278"/>
    </source>
</evidence>
<protein>
    <submittedName>
        <fullName evidence="1">Uncharacterized protein</fullName>
    </submittedName>
</protein>
<dbReference type="Proteomes" id="UP000029278">
    <property type="component" value="Unassembled WGS sequence"/>
</dbReference>
<dbReference type="AlphaFoldDB" id="A0A090ZV47"/>
<accession>A0A090ZV47</accession>
<dbReference type="STRING" id="44252.DJ90_3347"/>
<proteinExistence type="predicted"/>
<reference evidence="1 2" key="1">
    <citation type="submission" date="2014-04" db="EMBL/GenBank/DDBJ databases">
        <authorList>
            <person name="Bishop-Lilly K.A."/>
            <person name="Broomall S.M."/>
            <person name="Chain P.S."/>
            <person name="Chertkov O."/>
            <person name="Coyne S.R."/>
            <person name="Daligault H.E."/>
            <person name="Davenport K.W."/>
            <person name="Erkkila T."/>
            <person name="Frey K.G."/>
            <person name="Gibbons H.S."/>
            <person name="Gu W."/>
            <person name="Jaissle J."/>
            <person name="Johnson S.L."/>
            <person name="Koroleva G.I."/>
            <person name="Ladner J.T."/>
            <person name="Lo C.-C."/>
            <person name="Minogue T.D."/>
            <person name="Munk C."/>
            <person name="Palacios G.F."/>
            <person name="Redden C.L."/>
            <person name="Rosenzweig C.N."/>
            <person name="Scholz M.B."/>
            <person name="Teshima H."/>
            <person name="Xu Y."/>
        </authorList>
    </citation>
    <scope>NUCLEOTIDE SEQUENCE [LARGE SCALE GENOMIC DNA]</scope>
    <source>
        <strain evidence="1 2">8244</strain>
    </source>
</reference>
<dbReference type="EMBL" id="JMQA01000030">
    <property type="protein sequence ID" value="KFN08006.1"/>
    <property type="molecule type" value="Genomic_DNA"/>
</dbReference>
<organism evidence="1 2">
    <name type="scientific">Paenibacillus macerans</name>
    <name type="common">Bacillus macerans</name>
    <dbReference type="NCBI Taxonomy" id="44252"/>
    <lineage>
        <taxon>Bacteria</taxon>
        <taxon>Bacillati</taxon>
        <taxon>Bacillota</taxon>
        <taxon>Bacilli</taxon>
        <taxon>Bacillales</taxon>
        <taxon>Paenibacillaceae</taxon>
        <taxon>Paenibacillus</taxon>
    </lineage>
</organism>
<dbReference type="Gene3D" id="3.20.80.10">
    <property type="entry name" value="Regulatory factor, effector binding domain"/>
    <property type="match status" value="1"/>
</dbReference>
<dbReference type="HOGENOM" id="CLU_2701272_0_0_9"/>
<dbReference type="InterPro" id="IPR011256">
    <property type="entry name" value="Reg_factor_effector_dom_sf"/>
</dbReference>
<evidence type="ECO:0000313" key="1">
    <source>
        <dbReference type="EMBL" id="KFN08006.1"/>
    </source>
</evidence>
<comment type="caution">
    <text evidence="1">The sequence shown here is derived from an EMBL/GenBank/DDBJ whole genome shotgun (WGS) entry which is preliminary data.</text>
</comment>
<gene>
    <name evidence="1" type="ORF">DJ90_3347</name>
</gene>
<sequence length="73" mass="8427">MMEKLDYKKKYKELYWPKPEPMLIEVPPIRFIMVDGEEITGCPRGWSLAAPFSPLWRDGWPSPGPPGRPEAVL</sequence>
<name>A0A090ZV47_PAEMA</name>